<dbReference type="HOGENOM" id="CLU_160249_0_0_1"/>
<accession>A0A0D3D646</accession>
<dbReference type="eggNOG" id="KOG4585">
    <property type="taxonomic scope" value="Eukaryota"/>
</dbReference>
<dbReference type="Proteomes" id="UP000032141">
    <property type="component" value="Chromosome C7"/>
</dbReference>
<dbReference type="EnsemblPlants" id="Bo7g045740.1">
    <property type="protein sequence ID" value="Bo7g045740.1"/>
    <property type="gene ID" value="Bo7g045740"/>
</dbReference>
<reference evidence="1 2" key="1">
    <citation type="journal article" date="2014" name="Genome Biol.">
        <title>Transcriptome and methylome profiling reveals relics of genome dominance in the mesopolyploid Brassica oleracea.</title>
        <authorList>
            <person name="Parkin I.A."/>
            <person name="Koh C."/>
            <person name="Tang H."/>
            <person name="Robinson S.J."/>
            <person name="Kagale S."/>
            <person name="Clarke W.E."/>
            <person name="Town C.D."/>
            <person name="Nixon J."/>
            <person name="Krishnakumar V."/>
            <person name="Bidwell S.L."/>
            <person name="Denoeud F."/>
            <person name="Belcram H."/>
            <person name="Links M.G."/>
            <person name="Just J."/>
            <person name="Clarke C."/>
            <person name="Bender T."/>
            <person name="Huebert T."/>
            <person name="Mason A.S."/>
            <person name="Pires J.C."/>
            <person name="Barker G."/>
            <person name="Moore J."/>
            <person name="Walley P.G."/>
            <person name="Manoli S."/>
            <person name="Batley J."/>
            <person name="Edwards D."/>
            <person name="Nelson M.N."/>
            <person name="Wang X."/>
            <person name="Paterson A.H."/>
            <person name="King G."/>
            <person name="Bancroft I."/>
            <person name="Chalhoub B."/>
            <person name="Sharpe A.G."/>
        </authorList>
    </citation>
    <scope>NUCLEOTIDE SEQUENCE</scope>
    <source>
        <strain evidence="1 2">cv. TO1000</strain>
    </source>
</reference>
<keyword evidence="2" id="KW-1185">Reference proteome</keyword>
<dbReference type="Gramene" id="Bo7g045740.1">
    <property type="protein sequence ID" value="Bo7g045740.1"/>
    <property type="gene ID" value="Bo7g045740"/>
</dbReference>
<name>A0A0D3D646_BRAOL</name>
<reference evidence="1" key="2">
    <citation type="submission" date="2015-03" db="UniProtKB">
        <authorList>
            <consortium name="EnsemblPlants"/>
        </authorList>
    </citation>
    <scope>IDENTIFICATION</scope>
</reference>
<proteinExistence type="predicted"/>
<dbReference type="AlphaFoldDB" id="A0A0D3D646"/>
<organism evidence="1 2">
    <name type="scientific">Brassica oleracea var. oleracea</name>
    <dbReference type="NCBI Taxonomy" id="109376"/>
    <lineage>
        <taxon>Eukaryota</taxon>
        <taxon>Viridiplantae</taxon>
        <taxon>Streptophyta</taxon>
        <taxon>Embryophyta</taxon>
        <taxon>Tracheophyta</taxon>
        <taxon>Spermatophyta</taxon>
        <taxon>Magnoliopsida</taxon>
        <taxon>eudicotyledons</taxon>
        <taxon>Gunneridae</taxon>
        <taxon>Pentapetalae</taxon>
        <taxon>rosids</taxon>
        <taxon>malvids</taxon>
        <taxon>Brassicales</taxon>
        <taxon>Brassicaceae</taxon>
        <taxon>Brassiceae</taxon>
        <taxon>Brassica</taxon>
    </lineage>
</organism>
<protein>
    <submittedName>
        <fullName evidence="1">Uncharacterized protein</fullName>
    </submittedName>
</protein>
<evidence type="ECO:0000313" key="2">
    <source>
        <dbReference type="Proteomes" id="UP000032141"/>
    </source>
</evidence>
<evidence type="ECO:0000313" key="1">
    <source>
        <dbReference type="EnsemblPlants" id="Bo7g045740.1"/>
    </source>
</evidence>
<sequence>MVVEACDKRTEALMVNNRITEWMLERQEASSVENVLQILYTLPGVREWSLLYEAAMEHLIDNGGSRRAFITMKTDEAKTKFLELRTKIKRLCDLQMLERWILEDEDGDYDDELGLFDVPITERLSHRTD</sequence>